<evidence type="ECO:0000313" key="2">
    <source>
        <dbReference type="EMBL" id="EST48852.1"/>
    </source>
</evidence>
<dbReference type="Proteomes" id="UP000018208">
    <property type="component" value="Unassembled WGS sequence"/>
</dbReference>
<reference evidence="2 3" key="1">
    <citation type="journal article" date="2014" name="PLoS Genet.">
        <title>The Genome of Spironucleus salmonicida Highlights a Fish Pathogen Adapted to Fluctuating Environments.</title>
        <authorList>
            <person name="Xu F."/>
            <person name="Jerlstrom-Hultqvist J."/>
            <person name="Einarsson E."/>
            <person name="Astvaldsson A."/>
            <person name="Svard S.G."/>
            <person name="Andersson J.O."/>
        </authorList>
    </citation>
    <scope>NUCLEOTIDE SEQUENCE</scope>
    <source>
        <strain evidence="3">ATCC 50377</strain>
    </source>
</reference>
<accession>V6LW47</accession>
<feature type="compositionally biased region" description="Basic and acidic residues" evidence="1">
    <location>
        <begin position="62"/>
        <end position="74"/>
    </location>
</feature>
<proteinExistence type="predicted"/>
<dbReference type="EMBL" id="AUWU02000008">
    <property type="protein sequence ID" value="KAH0569860.1"/>
    <property type="molecule type" value="Genomic_DNA"/>
</dbReference>
<keyword evidence="4" id="KW-1185">Reference proteome</keyword>
<feature type="region of interest" description="Disordered" evidence="1">
    <location>
        <begin position="61"/>
        <end position="84"/>
    </location>
</feature>
<organism evidence="2">
    <name type="scientific">Spironucleus salmonicida</name>
    <dbReference type="NCBI Taxonomy" id="348837"/>
    <lineage>
        <taxon>Eukaryota</taxon>
        <taxon>Metamonada</taxon>
        <taxon>Diplomonadida</taxon>
        <taxon>Hexamitidae</taxon>
        <taxon>Hexamitinae</taxon>
        <taxon>Spironucleus</taxon>
    </lineage>
</organism>
<dbReference type="KEGG" id="ssao:94301855"/>
<gene>
    <name evidence="3" type="ORF">SS50377_27832</name>
    <name evidence="2" type="ORF">SS50377_jh024</name>
</gene>
<evidence type="ECO:0000313" key="3">
    <source>
        <dbReference type="EMBL" id="KAH0569860.1"/>
    </source>
</evidence>
<dbReference type="VEuPathDB" id="GiardiaDB:SS50377_27832"/>
<protein>
    <submittedName>
        <fullName evidence="2">Uncharacterized protein</fullName>
    </submittedName>
</protein>
<evidence type="ECO:0000256" key="1">
    <source>
        <dbReference type="SAM" id="MobiDB-lite"/>
    </source>
</evidence>
<name>V6LW47_9EUKA</name>
<sequence length="309" mass="35955">MGCAGADEIDDELKHAAPDFELQTNPAYTAYCQADFRCQFKPFEMADLFFEDFEIAQCDPPEASKKASKKKGDDSDSEPEEREFKQMHYRSVRMRFSIFSEKMRQIYDFLTPQDVCASHNYINFRHGFQLRRMAEFADVHISVEEFINYGYVFYRFNEILKNPALAIFYWFDCNHNRHSNLKQMRSGMKNHYMLTIEMVKKYTGLVKGKNYCSLADYKGVLKALTEDGKVDPIEQIFRVRELPELDRSIPLMTDSLANFSDISSRNAAQQADALRQQGAEQHWSAAYLDLQLRALWQAAEVAQAGRVLW</sequence>
<dbReference type="EMBL" id="KI545975">
    <property type="protein sequence ID" value="EST48852.1"/>
    <property type="molecule type" value="Genomic_DNA"/>
</dbReference>
<reference evidence="3" key="2">
    <citation type="submission" date="2020-12" db="EMBL/GenBank/DDBJ databases">
        <title>New Spironucleus salmonicida genome in near-complete chromosomes.</title>
        <authorList>
            <person name="Xu F."/>
            <person name="Kurt Z."/>
            <person name="Jimenez-Gonzalez A."/>
            <person name="Astvaldsson A."/>
            <person name="Andersson J.O."/>
            <person name="Svard S.G."/>
        </authorList>
    </citation>
    <scope>NUCLEOTIDE SEQUENCE</scope>
    <source>
        <strain evidence="3">ATCC 50377</strain>
    </source>
</reference>
<dbReference type="RefSeq" id="XP_067760633.1">
    <property type="nucleotide sequence ID" value="XM_067911611.1"/>
</dbReference>
<evidence type="ECO:0000313" key="4">
    <source>
        <dbReference type="Proteomes" id="UP000018208"/>
    </source>
</evidence>
<dbReference type="GeneID" id="94301855"/>
<dbReference type="AlphaFoldDB" id="V6LW47"/>